<organism evidence="8 9">
    <name type="scientific">Nyssa sinensis</name>
    <dbReference type="NCBI Taxonomy" id="561372"/>
    <lineage>
        <taxon>Eukaryota</taxon>
        <taxon>Viridiplantae</taxon>
        <taxon>Streptophyta</taxon>
        <taxon>Embryophyta</taxon>
        <taxon>Tracheophyta</taxon>
        <taxon>Spermatophyta</taxon>
        <taxon>Magnoliopsida</taxon>
        <taxon>eudicotyledons</taxon>
        <taxon>Gunneridae</taxon>
        <taxon>Pentapetalae</taxon>
        <taxon>asterids</taxon>
        <taxon>Cornales</taxon>
        <taxon>Nyssaceae</taxon>
        <taxon>Nyssa</taxon>
    </lineage>
</organism>
<accession>A0A5J5A5J1</accession>
<dbReference type="InterPro" id="IPR044168">
    <property type="entry name" value="RISBZ3/4/5"/>
</dbReference>
<dbReference type="GO" id="GO:0005634">
    <property type="term" value="C:nucleus"/>
    <property type="evidence" value="ECO:0007669"/>
    <property type="project" value="UniProtKB-SubCell"/>
</dbReference>
<evidence type="ECO:0000256" key="5">
    <source>
        <dbReference type="ARBA" id="ARBA00023242"/>
    </source>
</evidence>
<dbReference type="PROSITE" id="PS50217">
    <property type="entry name" value="BZIP"/>
    <property type="match status" value="1"/>
</dbReference>
<evidence type="ECO:0000256" key="3">
    <source>
        <dbReference type="ARBA" id="ARBA00023125"/>
    </source>
</evidence>
<dbReference type="Proteomes" id="UP000325577">
    <property type="component" value="Linkage Group LG3"/>
</dbReference>
<keyword evidence="9" id="KW-1185">Reference proteome</keyword>
<dbReference type="InterPro" id="IPR045314">
    <property type="entry name" value="bZIP_plant_GBF1"/>
</dbReference>
<dbReference type="PROSITE" id="PS00036">
    <property type="entry name" value="BZIP_BASIC"/>
    <property type="match status" value="1"/>
</dbReference>
<keyword evidence="5" id="KW-0539">Nucleus</keyword>
<dbReference type="Gene3D" id="1.20.5.170">
    <property type="match status" value="1"/>
</dbReference>
<dbReference type="SUPFAM" id="SSF57959">
    <property type="entry name" value="Leucine zipper domain"/>
    <property type="match status" value="1"/>
</dbReference>
<keyword evidence="2" id="KW-0805">Transcription regulation</keyword>
<dbReference type="SMART" id="SM00338">
    <property type="entry name" value="BRLZ"/>
    <property type="match status" value="1"/>
</dbReference>
<evidence type="ECO:0000259" key="7">
    <source>
        <dbReference type="PROSITE" id="PS50217"/>
    </source>
</evidence>
<dbReference type="InterPro" id="IPR046347">
    <property type="entry name" value="bZIP_sf"/>
</dbReference>
<dbReference type="GO" id="GO:0003700">
    <property type="term" value="F:DNA-binding transcription factor activity"/>
    <property type="evidence" value="ECO:0007669"/>
    <property type="project" value="InterPro"/>
</dbReference>
<dbReference type="OrthoDB" id="1299653at2759"/>
<keyword evidence="3" id="KW-0238">DNA-binding</keyword>
<comment type="subcellular location">
    <subcellularLocation>
        <location evidence="1">Nucleus</location>
    </subcellularLocation>
</comment>
<feature type="domain" description="BZIP" evidence="7">
    <location>
        <begin position="155"/>
        <end position="203"/>
    </location>
</feature>
<evidence type="ECO:0000256" key="4">
    <source>
        <dbReference type="ARBA" id="ARBA00023163"/>
    </source>
</evidence>
<protein>
    <recommendedName>
        <fullName evidence="7">BZIP domain-containing protein</fullName>
    </recommendedName>
</protein>
<evidence type="ECO:0000256" key="1">
    <source>
        <dbReference type="ARBA" id="ARBA00004123"/>
    </source>
</evidence>
<dbReference type="EMBL" id="CM018046">
    <property type="protein sequence ID" value="KAA8525740.1"/>
    <property type="molecule type" value="Genomic_DNA"/>
</dbReference>
<dbReference type="PANTHER" id="PTHR47693">
    <property type="entry name" value="BZIP TRANSCRIPTION FACTOR RISBZ3-RELATED"/>
    <property type="match status" value="1"/>
</dbReference>
<dbReference type="CDD" id="cd14702">
    <property type="entry name" value="bZIP_plant_GBF1"/>
    <property type="match status" value="1"/>
</dbReference>
<dbReference type="Pfam" id="PF00170">
    <property type="entry name" value="bZIP_1"/>
    <property type="match status" value="1"/>
</dbReference>
<reference evidence="8 9" key="1">
    <citation type="submission" date="2019-09" db="EMBL/GenBank/DDBJ databases">
        <title>A chromosome-level genome assembly of the Chinese tupelo Nyssa sinensis.</title>
        <authorList>
            <person name="Yang X."/>
            <person name="Kang M."/>
            <person name="Yang Y."/>
            <person name="Xiong H."/>
            <person name="Wang M."/>
            <person name="Zhang Z."/>
            <person name="Wang Z."/>
            <person name="Wu H."/>
            <person name="Ma T."/>
            <person name="Liu J."/>
            <person name="Xi Z."/>
        </authorList>
    </citation>
    <scope>NUCLEOTIDE SEQUENCE [LARGE SCALE GENOMIC DNA]</scope>
    <source>
        <strain evidence="8">J267</strain>
        <tissue evidence="8">Leaf</tissue>
    </source>
</reference>
<evidence type="ECO:0000313" key="8">
    <source>
        <dbReference type="EMBL" id="KAA8525740.1"/>
    </source>
</evidence>
<proteinExistence type="predicted"/>
<dbReference type="AlphaFoldDB" id="A0A5J5A5J1"/>
<gene>
    <name evidence="8" type="ORF">F0562_007609</name>
</gene>
<evidence type="ECO:0000256" key="6">
    <source>
        <dbReference type="SAM" id="MobiDB-lite"/>
    </source>
</evidence>
<dbReference type="PANTHER" id="PTHR47693:SF1">
    <property type="entry name" value="BZIP TRANSCRIPTION FACTOR RISBZ3"/>
    <property type="match status" value="1"/>
</dbReference>
<feature type="region of interest" description="Disordered" evidence="6">
    <location>
        <begin position="128"/>
        <end position="156"/>
    </location>
</feature>
<keyword evidence="4" id="KW-0804">Transcription</keyword>
<dbReference type="InterPro" id="IPR004827">
    <property type="entry name" value="bZIP"/>
</dbReference>
<name>A0A5J5A5J1_9ASTE</name>
<evidence type="ECO:0000313" key="9">
    <source>
        <dbReference type="Proteomes" id="UP000325577"/>
    </source>
</evidence>
<dbReference type="GO" id="GO:0046983">
    <property type="term" value="F:protein dimerization activity"/>
    <property type="evidence" value="ECO:0007669"/>
    <property type="project" value="UniProtKB-ARBA"/>
</dbReference>
<dbReference type="GO" id="GO:0003677">
    <property type="term" value="F:DNA binding"/>
    <property type="evidence" value="ECO:0007669"/>
    <property type="project" value="UniProtKB-KW"/>
</dbReference>
<dbReference type="FunFam" id="1.20.5.170:FF:000020">
    <property type="entry name" value="BZIP transcription factor"/>
    <property type="match status" value="1"/>
</dbReference>
<sequence length="314" mass="34894">MDQKPVVEYMSNFVGGDMKQSLSELALEELLKQTIDPEIAHSENPTEKNEKMGEIRTQRARIFAGTNGLSAVEYDEKCFGDVCSGDLSFSFRNREIMNEYQNDTDPKHSCISPAIVAQSSICGGCPTSATKPKARDHQASSGSSPEQSNDDDHTRLKRIKRMISNKDSARRSRIRKQAHLAELELQVEKLRGVNASLFKEYNESSQRFKDATTNNRVLISDVEALRAKVKLAEDMVGRGSMSLSHLLQNQLHTPYSFSTCNMYRVDNVLPTITVRGDDPSCPAITNSGQNSTLGVVENVDTFTGSVNNWNSYDG</sequence>
<evidence type="ECO:0000256" key="2">
    <source>
        <dbReference type="ARBA" id="ARBA00023015"/>
    </source>
</evidence>